<feature type="compositionally biased region" description="Basic residues" evidence="5">
    <location>
        <begin position="183"/>
        <end position="197"/>
    </location>
</feature>
<evidence type="ECO:0000256" key="5">
    <source>
        <dbReference type="SAM" id="MobiDB-lite"/>
    </source>
</evidence>
<keyword evidence="4" id="KW-0539">Nucleus</keyword>
<dbReference type="PANTHER" id="PTHR45986">
    <property type="entry name" value="ZINC FINGER MATRIN-TYPE PROTEIN 2"/>
    <property type="match status" value="1"/>
</dbReference>
<protein>
    <recommendedName>
        <fullName evidence="6">C2H2-type domain-containing protein</fullName>
    </recommendedName>
</protein>
<dbReference type="GO" id="GO:0046540">
    <property type="term" value="C:U4/U6 x U5 tri-snRNP complex"/>
    <property type="evidence" value="ECO:0007669"/>
    <property type="project" value="TreeGrafter"/>
</dbReference>
<dbReference type="AlphaFoldDB" id="A0A6G1I670"/>
<dbReference type="GO" id="GO:0000398">
    <property type="term" value="P:mRNA splicing, via spliceosome"/>
    <property type="evidence" value="ECO:0007669"/>
    <property type="project" value="InterPro"/>
</dbReference>
<dbReference type="SMART" id="SM00451">
    <property type="entry name" value="ZnF_U1"/>
    <property type="match status" value="1"/>
</dbReference>
<keyword evidence="1" id="KW-0479">Metal-binding</keyword>
<dbReference type="InterPro" id="IPR013087">
    <property type="entry name" value="Znf_C2H2_type"/>
</dbReference>
<proteinExistence type="predicted"/>
<dbReference type="InterPro" id="IPR003604">
    <property type="entry name" value="Matrin/U1-like-C_Znf_C2H2"/>
</dbReference>
<organism evidence="7 8">
    <name type="scientific">Trichodelitschia bisporula</name>
    <dbReference type="NCBI Taxonomy" id="703511"/>
    <lineage>
        <taxon>Eukaryota</taxon>
        <taxon>Fungi</taxon>
        <taxon>Dikarya</taxon>
        <taxon>Ascomycota</taxon>
        <taxon>Pezizomycotina</taxon>
        <taxon>Dothideomycetes</taxon>
        <taxon>Dothideomycetes incertae sedis</taxon>
        <taxon>Phaeotrichales</taxon>
        <taxon>Phaeotrichaceae</taxon>
        <taxon>Trichodelitschia</taxon>
    </lineage>
</organism>
<dbReference type="OrthoDB" id="30343at2759"/>
<feature type="domain" description="C2H2-type" evidence="6">
    <location>
        <begin position="103"/>
        <end position="125"/>
    </location>
</feature>
<dbReference type="InterPro" id="IPR036236">
    <property type="entry name" value="Znf_C2H2_sf"/>
</dbReference>
<gene>
    <name evidence="7" type="ORF">EJ06DRAFT_536144</name>
</gene>
<dbReference type="InterPro" id="IPR022755">
    <property type="entry name" value="Znf_C2H2_jaz"/>
</dbReference>
<dbReference type="GO" id="GO:0005681">
    <property type="term" value="C:spliceosomal complex"/>
    <property type="evidence" value="ECO:0007669"/>
    <property type="project" value="InterPro"/>
</dbReference>
<evidence type="ECO:0000313" key="7">
    <source>
        <dbReference type="EMBL" id="KAF2403798.1"/>
    </source>
</evidence>
<keyword evidence="3" id="KW-0862">Zinc</keyword>
<reference evidence="7" key="1">
    <citation type="journal article" date="2020" name="Stud. Mycol.">
        <title>101 Dothideomycetes genomes: a test case for predicting lifestyles and emergence of pathogens.</title>
        <authorList>
            <person name="Haridas S."/>
            <person name="Albert R."/>
            <person name="Binder M."/>
            <person name="Bloem J."/>
            <person name="Labutti K."/>
            <person name="Salamov A."/>
            <person name="Andreopoulos B."/>
            <person name="Baker S."/>
            <person name="Barry K."/>
            <person name="Bills G."/>
            <person name="Bluhm B."/>
            <person name="Cannon C."/>
            <person name="Castanera R."/>
            <person name="Culley D."/>
            <person name="Daum C."/>
            <person name="Ezra D."/>
            <person name="Gonzalez J."/>
            <person name="Henrissat B."/>
            <person name="Kuo A."/>
            <person name="Liang C."/>
            <person name="Lipzen A."/>
            <person name="Lutzoni F."/>
            <person name="Magnuson J."/>
            <person name="Mondo S."/>
            <person name="Nolan M."/>
            <person name="Ohm R."/>
            <person name="Pangilinan J."/>
            <person name="Park H.-J."/>
            <person name="Ramirez L."/>
            <person name="Alfaro M."/>
            <person name="Sun H."/>
            <person name="Tritt A."/>
            <person name="Yoshinaga Y."/>
            <person name="Zwiers L.-H."/>
            <person name="Turgeon B."/>
            <person name="Goodwin S."/>
            <person name="Spatafora J."/>
            <person name="Crous P."/>
            <person name="Grigoriev I."/>
        </authorList>
    </citation>
    <scope>NUCLEOTIDE SEQUENCE</scope>
    <source>
        <strain evidence="7">CBS 262.69</strain>
    </source>
</reference>
<evidence type="ECO:0000256" key="1">
    <source>
        <dbReference type="ARBA" id="ARBA00022723"/>
    </source>
</evidence>
<feature type="region of interest" description="Disordered" evidence="5">
    <location>
        <begin position="173"/>
        <end position="203"/>
    </location>
</feature>
<dbReference type="PANTHER" id="PTHR45986:SF1">
    <property type="entry name" value="ZINC FINGER MATRIN-TYPE PROTEIN 2"/>
    <property type="match status" value="1"/>
</dbReference>
<keyword evidence="8" id="KW-1185">Reference proteome</keyword>
<dbReference type="Proteomes" id="UP000799640">
    <property type="component" value="Unassembled WGS sequence"/>
</dbReference>
<evidence type="ECO:0000259" key="6">
    <source>
        <dbReference type="PROSITE" id="PS00028"/>
    </source>
</evidence>
<evidence type="ECO:0000313" key="8">
    <source>
        <dbReference type="Proteomes" id="UP000799640"/>
    </source>
</evidence>
<dbReference type="EMBL" id="ML996689">
    <property type="protein sequence ID" value="KAF2403798.1"/>
    <property type="molecule type" value="Genomic_DNA"/>
</dbReference>
<dbReference type="GO" id="GO:0003676">
    <property type="term" value="F:nucleic acid binding"/>
    <property type="evidence" value="ECO:0007669"/>
    <property type="project" value="InterPro"/>
</dbReference>
<accession>A0A6G1I670</accession>
<feature type="compositionally biased region" description="Basic and acidic residues" evidence="5">
    <location>
        <begin position="173"/>
        <end position="182"/>
    </location>
</feature>
<dbReference type="Pfam" id="PF12171">
    <property type="entry name" value="zf-C2H2_jaz"/>
    <property type="match status" value="1"/>
</dbReference>
<sequence length="203" mass="23113">MSEKQTASGPGGGDTAFRKTWDKAEYAAKAAAHEAKEKEEGRLRYEAKLAGKKYFRRASTPPDAKDTSARMSRLDVGAQVGKTMLVPAGAAVGKRGKGAGFYCPDCDLTYKDSLQLVEHFNSRQHLLKVGETGEVKVARVEEVRERLRWLARKRREEVGGEVVDLGERLERRREVEERERDEKRRKRNEKRRKNKGVIKKEDL</sequence>
<evidence type="ECO:0000256" key="4">
    <source>
        <dbReference type="ARBA" id="ARBA00023242"/>
    </source>
</evidence>
<name>A0A6G1I670_9PEZI</name>
<dbReference type="InterPro" id="IPR040107">
    <property type="entry name" value="Snu23"/>
</dbReference>
<dbReference type="SUPFAM" id="SSF57667">
    <property type="entry name" value="beta-beta-alpha zinc fingers"/>
    <property type="match status" value="1"/>
</dbReference>
<evidence type="ECO:0000256" key="2">
    <source>
        <dbReference type="ARBA" id="ARBA00022771"/>
    </source>
</evidence>
<keyword evidence="2" id="KW-0863">Zinc-finger</keyword>
<dbReference type="GO" id="GO:0008270">
    <property type="term" value="F:zinc ion binding"/>
    <property type="evidence" value="ECO:0007669"/>
    <property type="project" value="UniProtKB-KW"/>
</dbReference>
<dbReference type="PROSITE" id="PS00028">
    <property type="entry name" value="ZINC_FINGER_C2H2_1"/>
    <property type="match status" value="1"/>
</dbReference>
<evidence type="ECO:0000256" key="3">
    <source>
        <dbReference type="ARBA" id="ARBA00022833"/>
    </source>
</evidence>